<keyword evidence="2" id="KW-1185">Reference proteome</keyword>
<gene>
    <name evidence="1" type="ORF">TIFTF001_004522</name>
</gene>
<accession>A0AA88CTB4</accession>
<dbReference type="EMBL" id="BTGU01000004">
    <property type="protein sequence ID" value="GMN34118.1"/>
    <property type="molecule type" value="Genomic_DNA"/>
</dbReference>
<proteinExistence type="predicted"/>
<name>A0AA88CTB4_FICCA</name>
<reference evidence="1" key="1">
    <citation type="submission" date="2023-07" db="EMBL/GenBank/DDBJ databases">
        <title>draft genome sequence of fig (Ficus carica).</title>
        <authorList>
            <person name="Takahashi T."/>
            <person name="Nishimura K."/>
        </authorList>
    </citation>
    <scope>NUCLEOTIDE SEQUENCE</scope>
</reference>
<sequence length="97" mass="10628">MITLSDPTMLKFLAYSIGFFSTVQRSHHVSITETDSLLAANCITRNESLAPEFNLVEDISELFGVSWGGSCRAISRLANGAVYTLARHALALNDECF</sequence>
<dbReference type="AlphaFoldDB" id="A0AA88CTB4"/>
<evidence type="ECO:0000313" key="2">
    <source>
        <dbReference type="Proteomes" id="UP001187192"/>
    </source>
</evidence>
<organism evidence="1 2">
    <name type="scientific">Ficus carica</name>
    <name type="common">Common fig</name>
    <dbReference type="NCBI Taxonomy" id="3494"/>
    <lineage>
        <taxon>Eukaryota</taxon>
        <taxon>Viridiplantae</taxon>
        <taxon>Streptophyta</taxon>
        <taxon>Embryophyta</taxon>
        <taxon>Tracheophyta</taxon>
        <taxon>Spermatophyta</taxon>
        <taxon>Magnoliopsida</taxon>
        <taxon>eudicotyledons</taxon>
        <taxon>Gunneridae</taxon>
        <taxon>Pentapetalae</taxon>
        <taxon>rosids</taxon>
        <taxon>fabids</taxon>
        <taxon>Rosales</taxon>
        <taxon>Moraceae</taxon>
        <taxon>Ficeae</taxon>
        <taxon>Ficus</taxon>
    </lineage>
</organism>
<comment type="caution">
    <text evidence="1">The sequence shown here is derived from an EMBL/GenBank/DDBJ whole genome shotgun (WGS) entry which is preliminary data.</text>
</comment>
<protein>
    <submittedName>
        <fullName evidence="1">Uncharacterized protein</fullName>
    </submittedName>
</protein>
<dbReference type="Proteomes" id="UP001187192">
    <property type="component" value="Unassembled WGS sequence"/>
</dbReference>
<evidence type="ECO:0000313" key="1">
    <source>
        <dbReference type="EMBL" id="GMN34118.1"/>
    </source>
</evidence>